<evidence type="ECO:0000313" key="2">
    <source>
        <dbReference type="EMBL" id="EDW26572.1"/>
    </source>
</evidence>
<dbReference type="KEGG" id="dpe:6597242"/>
<dbReference type="EMBL" id="CH479192">
    <property type="protein sequence ID" value="EDW26572.1"/>
    <property type="molecule type" value="Genomic_DNA"/>
</dbReference>
<feature type="region of interest" description="Disordered" evidence="1">
    <location>
        <begin position="1"/>
        <end position="35"/>
    </location>
</feature>
<name>B4GV35_DROPE</name>
<sequence>MGGRSGGSSLEISSEENIHSYKVGDAANSERDSASTCQLQWEMETMDATWDATLVGDNIALSARIGDTKSDTSEDEVADPEGDGPVYSLLDGDVEEETDTNVGITCEESMALLAHEMLCCPDSGTDSESENDHQISDYYMIKECQKLDGSLEYGLHNPYQLMDTDEDVEQDVELKKHNKGHAACFHWAIKGVIFNINGNDGNQHFF</sequence>
<evidence type="ECO:0000313" key="3">
    <source>
        <dbReference type="Proteomes" id="UP000008744"/>
    </source>
</evidence>
<accession>B4GV35</accession>
<protein>
    <submittedName>
        <fullName evidence="2">GL13086</fullName>
    </submittedName>
</protein>
<organism evidence="3">
    <name type="scientific">Drosophila persimilis</name>
    <name type="common">Fruit fly</name>
    <dbReference type="NCBI Taxonomy" id="7234"/>
    <lineage>
        <taxon>Eukaryota</taxon>
        <taxon>Metazoa</taxon>
        <taxon>Ecdysozoa</taxon>
        <taxon>Arthropoda</taxon>
        <taxon>Hexapoda</taxon>
        <taxon>Insecta</taxon>
        <taxon>Pterygota</taxon>
        <taxon>Neoptera</taxon>
        <taxon>Endopterygota</taxon>
        <taxon>Diptera</taxon>
        <taxon>Brachycera</taxon>
        <taxon>Muscomorpha</taxon>
        <taxon>Ephydroidea</taxon>
        <taxon>Drosophilidae</taxon>
        <taxon>Drosophila</taxon>
        <taxon>Sophophora</taxon>
    </lineage>
</organism>
<proteinExistence type="predicted"/>
<dbReference type="OMA" id="HEILCCE"/>
<evidence type="ECO:0000256" key="1">
    <source>
        <dbReference type="SAM" id="MobiDB-lite"/>
    </source>
</evidence>
<feature type="region of interest" description="Disordered" evidence="1">
    <location>
        <begin position="66"/>
        <end position="86"/>
    </location>
</feature>
<dbReference type="Proteomes" id="UP000008744">
    <property type="component" value="Unassembled WGS sequence"/>
</dbReference>
<keyword evidence="3" id="KW-1185">Reference proteome</keyword>
<dbReference type="AlphaFoldDB" id="B4GV35"/>
<feature type="compositionally biased region" description="Acidic residues" evidence="1">
    <location>
        <begin position="73"/>
        <end position="82"/>
    </location>
</feature>
<reference evidence="2 3" key="1">
    <citation type="journal article" date="2007" name="Nature">
        <title>Evolution of genes and genomes on the Drosophila phylogeny.</title>
        <authorList>
            <consortium name="Drosophila 12 Genomes Consortium"/>
            <person name="Clark A.G."/>
            <person name="Eisen M.B."/>
            <person name="Smith D.R."/>
            <person name="Bergman C.M."/>
            <person name="Oliver B."/>
            <person name="Markow T.A."/>
            <person name="Kaufman T.C."/>
            <person name="Kellis M."/>
            <person name="Gelbart W."/>
            <person name="Iyer V.N."/>
            <person name="Pollard D.A."/>
            <person name="Sackton T.B."/>
            <person name="Larracuente A.M."/>
            <person name="Singh N.D."/>
            <person name="Abad J.P."/>
            <person name="Abt D.N."/>
            <person name="Adryan B."/>
            <person name="Aguade M."/>
            <person name="Akashi H."/>
            <person name="Anderson W.W."/>
            <person name="Aquadro C.F."/>
            <person name="Ardell D.H."/>
            <person name="Arguello R."/>
            <person name="Artieri C.G."/>
            <person name="Barbash D.A."/>
            <person name="Barker D."/>
            <person name="Barsanti P."/>
            <person name="Batterham P."/>
            <person name="Batzoglou S."/>
            <person name="Begun D."/>
            <person name="Bhutkar A."/>
            <person name="Blanco E."/>
            <person name="Bosak S.A."/>
            <person name="Bradley R.K."/>
            <person name="Brand A.D."/>
            <person name="Brent M.R."/>
            <person name="Brooks A.N."/>
            <person name="Brown R.H."/>
            <person name="Butlin R.K."/>
            <person name="Caggese C."/>
            <person name="Calvi B.R."/>
            <person name="Bernardo de Carvalho A."/>
            <person name="Caspi A."/>
            <person name="Castrezana S."/>
            <person name="Celniker S.E."/>
            <person name="Chang J.L."/>
            <person name="Chapple C."/>
            <person name="Chatterji S."/>
            <person name="Chinwalla A."/>
            <person name="Civetta A."/>
            <person name="Clifton S.W."/>
            <person name="Comeron J.M."/>
            <person name="Costello J.C."/>
            <person name="Coyne J.A."/>
            <person name="Daub J."/>
            <person name="David R.G."/>
            <person name="Delcher A.L."/>
            <person name="Delehaunty K."/>
            <person name="Do C.B."/>
            <person name="Ebling H."/>
            <person name="Edwards K."/>
            <person name="Eickbush T."/>
            <person name="Evans J.D."/>
            <person name="Filipski A."/>
            <person name="Findeiss S."/>
            <person name="Freyhult E."/>
            <person name="Fulton L."/>
            <person name="Fulton R."/>
            <person name="Garcia A.C."/>
            <person name="Gardiner A."/>
            <person name="Garfield D.A."/>
            <person name="Garvin B.E."/>
            <person name="Gibson G."/>
            <person name="Gilbert D."/>
            <person name="Gnerre S."/>
            <person name="Godfrey J."/>
            <person name="Good R."/>
            <person name="Gotea V."/>
            <person name="Gravely B."/>
            <person name="Greenberg A.J."/>
            <person name="Griffiths-Jones S."/>
            <person name="Gross S."/>
            <person name="Guigo R."/>
            <person name="Gustafson E.A."/>
            <person name="Haerty W."/>
            <person name="Hahn M.W."/>
            <person name="Halligan D.L."/>
            <person name="Halpern A.L."/>
            <person name="Halter G.M."/>
            <person name="Han M.V."/>
            <person name="Heger A."/>
            <person name="Hillier L."/>
            <person name="Hinrichs A.S."/>
            <person name="Holmes I."/>
            <person name="Hoskins R.A."/>
            <person name="Hubisz M.J."/>
            <person name="Hultmark D."/>
            <person name="Huntley M.A."/>
            <person name="Jaffe D.B."/>
            <person name="Jagadeeshan S."/>
            <person name="Jeck W.R."/>
            <person name="Johnson J."/>
            <person name="Jones C.D."/>
            <person name="Jordan W.C."/>
            <person name="Karpen G.H."/>
            <person name="Kataoka E."/>
            <person name="Keightley P.D."/>
            <person name="Kheradpour P."/>
            <person name="Kirkness E.F."/>
            <person name="Koerich L.B."/>
            <person name="Kristiansen K."/>
            <person name="Kudrna D."/>
            <person name="Kulathinal R.J."/>
            <person name="Kumar S."/>
            <person name="Kwok R."/>
            <person name="Lander E."/>
            <person name="Langley C.H."/>
            <person name="Lapoint R."/>
            <person name="Lazzaro B.P."/>
            <person name="Lee S.J."/>
            <person name="Levesque L."/>
            <person name="Li R."/>
            <person name="Lin C.F."/>
            <person name="Lin M.F."/>
            <person name="Lindblad-Toh K."/>
            <person name="Llopart A."/>
            <person name="Long M."/>
            <person name="Low L."/>
            <person name="Lozovsky E."/>
            <person name="Lu J."/>
            <person name="Luo M."/>
            <person name="Machado C.A."/>
            <person name="Makalowski W."/>
            <person name="Marzo M."/>
            <person name="Matsuda M."/>
            <person name="Matzkin L."/>
            <person name="McAllister B."/>
            <person name="McBride C.S."/>
            <person name="McKernan B."/>
            <person name="McKernan K."/>
            <person name="Mendez-Lago M."/>
            <person name="Minx P."/>
            <person name="Mollenhauer M.U."/>
            <person name="Montooth K."/>
            <person name="Mount S.M."/>
            <person name="Mu X."/>
            <person name="Myers E."/>
            <person name="Negre B."/>
            <person name="Newfeld S."/>
            <person name="Nielsen R."/>
            <person name="Noor M.A."/>
            <person name="O'Grady P."/>
            <person name="Pachter L."/>
            <person name="Papaceit M."/>
            <person name="Parisi M.J."/>
            <person name="Parisi M."/>
            <person name="Parts L."/>
            <person name="Pedersen J.S."/>
            <person name="Pesole G."/>
            <person name="Phillippy A.M."/>
            <person name="Ponting C.P."/>
            <person name="Pop M."/>
            <person name="Porcelli D."/>
            <person name="Powell J.R."/>
            <person name="Prohaska S."/>
            <person name="Pruitt K."/>
            <person name="Puig M."/>
            <person name="Quesneville H."/>
            <person name="Ram K.R."/>
            <person name="Rand D."/>
            <person name="Rasmussen M.D."/>
            <person name="Reed L.K."/>
            <person name="Reenan R."/>
            <person name="Reily A."/>
            <person name="Remington K.A."/>
            <person name="Rieger T.T."/>
            <person name="Ritchie M.G."/>
            <person name="Robin C."/>
            <person name="Rogers Y.H."/>
            <person name="Rohde C."/>
            <person name="Rozas J."/>
            <person name="Rubenfield M.J."/>
            <person name="Ruiz A."/>
            <person name="Russo S."/>
            <person name="Salzberg S.L."/>
            <person name="Sanchez-Gracia A."/>
            <person name="Saranga D.J."/>
            <person name="Sato H."/>
            <person name="Schaeffer S.W."/>
            <person name="Schatz M.C."/>
            <person name="Schlenke T."/>
            <person name="Schwartz R."/>
            <person name="Segarra C."/>
            <person name="Singh R.S."/>
            <person name="Sirot L."/>
            <person name="Sirota M."/>
            <person name="Sisneros N.B."/>
            <person name="Smith C.D."/>
            <person name="Smith T.F."/>
            <person name="Spieth J."/>
            <person name="Stage D.E."/>
            <person name="Stark A."/>
            <person name="Stephan W."/>
            <person name="Strausberg R.L."/>
            <person name="Strempel S."/>
            <person name="Sturgill D."/>
            <person name="Sutton G."/>
            <person name="Sutton G.G."/>
            <person name="Tao W."/>
            <person name="Teichmann S."/>
            <person name="Tobari Y.N."/>
            <person name="Tomimura Y."/>
            <person name="Tsolas J.M."/>
            <person name="Valente V.L."/>
            <person name="Venter E."/>
            <person name="Venter J.C."/>
            <person name="Vicario S."/>
            <person name="Vieira F.G."/>
            <person name="Vilella A.J."/>
            <person name="Villasante A."/>
            <person name="Walenz B."/>
            <person name="Wang J."/>
            <person name="Wasserman M."/>
            <person name="Watts T."/>
            <person name="Wilson D."/>
            <person name="Wilson R.K."/>
            <person name="Wing R.A."/>
            <person name="Wolfner M.F."/>
            <person name="Wong A."/>
            <person name="Wong G.K."/>
            <person name="Wu C.I."/>
            <person name="Wu G."/>
            <person name="Yamamoto D."/>
            <person name="Yang H.P."/>
            <person name="Yang S.P."/>
            <person name="Yorke J.A."/>
            <person name="Yoshida K."/>
            <person name="Zdobnov E."/>
            <person name="Zhang P."/>
            <person name="Zhang Y."/>
            <person name="Zimin A.V."/>
            <person name="Baldwin J."/>
            <person name="Abdouelleil A."/>
            <person name="Abdulkadir J."/>
            <person name="Abebe A."/>
            <person name="Abera B."/>
            <person name="Abreu J."/>
            <person name="Acer S.C."/>
            <person name="Aftuck L."/>
            <person name="Alexander A."/>
            <person name="An P."/>
            <person name="Anderson E."/>
            <person name="Anderson S."/>
            <person name="Arachi H."/>
            <person name="Azer M."/>
            <person name="Bachantsang P."/>
            <person name="Barry A."/>
            <person name="Bayul T."/>
            <person name="Berlin A."/>
            <person name="Bessette D."/>
            <person name="Bloom T."/>
            <person name="Blye J."/>
            <person name="Boguslavskiy L."/>
            <person name="Bonnet C."/>
            <person name="Boukhgalter B."/>
            <person name="Bourzgui I."/>
            <person name="Brown A."/>
            <person name="Cahill P."/>
            <person name="Channer S."/>
            <person name="Cheshatsang Y."/>
            <person name="Chuda L."/>
            <person name="Citroen M."/>
            <person name="Collymore A."/>
            <person name="Cooke P."/>
            <person name="Costello M."/>
            <person name="D'Aco K."/>
            <person name="Daza R."/>
            <person name="De Haan G."/>
            <person name="DeGray S."/>
            <person name="DeMaso C."/>
            <person name="Dhargay N."/>
            <person name="Dooley K."/>
            <person name="Dooley E."/>
            <person name="Doricent M."/>
            <person name="Dorje P."/>
            <person name="Dorjee K."/>
            <person name="Dupes A."/>
            <person name="Elong R."/>
            <person name="Falk J."/>
            <person name="Farina A."/>
            <person name="Faro S."/>
            <person name="Ferguson D."/>
            <person name="Fisher S."/>
            <person name="Foley C.D."/>
            <person name="Franke A."/>
            <person name="Friedrich D."/>
            <person name="Gadbois L."/>
            <person name="Gearin G."/>
            <person name="Gearin C.R."/>
            <person name="Giannoukos G."/>
            <person name="Goode T."/>
            <person name="Graham J."/>
            <person name="Grandbois E."/>
            <person name="Grewal S."/>
            <person name="Gyaltsen K."/>
            <person name="Hafez N."/>
            <person name="Hagos B."/>
            <person name="Hall J."/>
            <person name="Henson C."/>
            <person name="Hollinger A."/>
            <person name="Honan T."/>
            <person name="Huard M.D."/>
            <person name="Hughes L."/>
            <person name="Hurhula B."/>
            <person name="Husby M.E."/>
            <person name="Kamat A."/>
            <person name="Kanga B."/>
            <person name="Kashin S."/>
            <person name="Khazanovich D."/>
            <person name="Kisner P."/>
            <person name="Lance K."/>
            <person name="Lara M."/>
            <person name="Lee W."/>
            <person name="Lennon N."/>
            <person name="Letendre F."/>
            <person name="LeVine R."/>
            <person name="Lipovsky A."/>
            <person name="Liu X."/>
            <person name="Liu J."/>
            <person name="Liu S."/>
            <person name="Lokyitsang T."/>
            <person name="Lokyitsang Y."/>
            <person name="Lubonja R."/>
            <person name="Lui A."/>
            <person name="MacDonald P."/>
            <person name="Magnisalis V."/>
            <person name="Maru K."/>
            <person name="Matthews C."/>
            <person name="McCusker W."/>
            <person name="McDonough S."/>
            <person name="Mehta T."/>
            <person name="Meldrim J."/>
            <person name="Meneus L."/>
            <person name="Mihai O."/>
            <person name="Mihalev A."/>
            <person name="Mihova T."/>
            <person name="Mittelman R."/>
            <person name="Mlenga V."/>
            <person name="Montmayeur A."/>
            <person name="Mulrain L."/>
            <person name="Navidi A."/>
            <person name="Naylor J."/>
            <person name="Negash T."/>
            <person name="Nguyen T."/>
            <person name="Nguyen N."/>
            <person name="Nicol R."/>
            <person name="Norbu C."/>
            <person name="Norbu N."/>
            <person name="Novod N."/>
            <person name="O'Neill B."/>
            <person name="Osman S."/>
            <person name="Markiewicz E."/>
            <person name="Oyono O.L."/>
            <person name="Patti C."/>
            <person name="Phunkhang P."/>
            <person name="Pierre F."/>
            <person name="Priest M."/>
            <person name="Raghuraman S."/>
            <person name="Rege F."/>
            <person name="Reyes R."/>
            <person name="Rise C."/>
            <person name="Rogov P."/>
            <person name="Ross K."/>
            <person name="Ryan E."/>
            <person name="Settipalli S."/>
            <person name="Shea T."/>
            <person name="Sherpa N."/>
            <person name="Shi L."/>
            <person name="Shih D."/>
            <person name="Sparrow T."/>
            <person name="Spaulding J."/>
            <person name="Stalker J."/>
            <person name="Stange-Thomann N."/>
            <person name="Stavropoulos S."/>
            <person name="Stone C."/>
            <person name="Strader C."/>
            <person name="Tesfaye S."/>
            <person name="Thomson T."/>
            <person name="Thoulutsang Y."/>
            <person name="Thoulutsang D."/>
            <person name="Topham K."/>
            <person name="Topping I."/>
            <person name="Tsamla T."/>
            <person name="Vassiliev H."/>
            <person name="Vo A."/>
            <person name="Wangchuk T."/>
            <person name="Wangdi T."/>
            <person name="Weiand M."/>
            <person name="Wilkinson J."/>
            <person name="Wilson A."/>
            <person name="Yadav S."/>
            <person name="Young G."/>
            <person name="Yu Q."/>
            <person name="Zembek L."/>
            <person name="Zhong D."/>
            <person name="Zimmer A."/>
            <person name="Zwirko Z."/>
            <person name="Jaffe D.B."/>
            <person name="Alvarez P."/>
            <person name="Brockman W."/>
            <person name="Butler J."/>
            <person name="Chin C."/>
            <person name="Gnerre S."/>
            <person name="Grabherr M."/>
            <person name="Kleber M."/>
            <person name="Mauceli E."/>
            <person name="MacCallum I."/>
        </authorList>
    </citation>
    <scope>NUCLEOTIDE SEQUENCE [LARGE SCALE GENOMIC DNA]</scope>
    <source>
        <strain evidence="3">MSH-3 / Tucson 14011-0111.49</strain>
    </source>
</reference>
<dbReference type="OrthoDB" id="7872617at2759"/>
<dbReference type="HOGENOM" id="CLU_1338814_0_0_1"/>
<gene>
    <name evidence="2" type="primary">Dper\GL13086</name>
    <name evidence="2" type="ORF">Dper_GL13086</name>
</gene>